<feature type="compositionally biased region" description="Polar residues" evidence="1">
    <location>
        <begin position="152"/>
        <end position="162"/>
    </location>
</feature>
<dbReference type="STRING" id="1325564.NSJP_0026"/>
<protein>
    <recommendedName>
        <fullName evidence="3">DUF2062 domain-containing protein</fullName>
    </recommendedName>
</protein>
<keyword evidence="2" id="KW-1133">Transmembrane helix</keyword>
<dbReference type="Pfam" id="PF09835">
    <property type="entry name" value="DUF2062"/>
    <property type="match status" value="1"/>
</dbReference>
<feature type="transmembrane region" description="Helical" evidence="2">
    <location>
        <begin position="21"/>
        <end position="37"/>
    </location>
</feature>
<feature type="transmembrane region" description="Helical" evidence="2">
    <location>
        <begin position="71"/>
        <end position="90"/>
    </location>
</feature>
<evidence type="ECO:0000256" key="1">
    <source>
        <dbReference type="SAM" id="MobiDB-lite"/>
    </source>
</evidence>
<reference evidence="4 5" key="1">
    <citation type="submission" date="2017-03" db="EMBL/GenBank/DDBJ databases">
        <authorList>
            <person name="Afonso C.L."/>
            <person name="Miller P.J."/>
            <person name="Scott M.A."/>
            <person name="Spackman E."/>
            <person name="Goraichik I."/>
            <person name="Dimitrov K.M."/>
            <person name="Suarez D.L."/>
            <person name="Swayne D.E."/>
        </authorList>
    </citation>
    <scope>NUCLEOTIDE SEQUENCE [LARGE SCALE GENOMIC DNA]</scope>
    <source>
        <strain evidence="4">Genome sequencing of Nitrospira japonica strain NJ11</strain>
    </source>
</reference>
<dbReference type="RefSeq" id="WP_080884929.1">
    <property type="nucleotide sequence ID" value="NZ_LT828648.1"/>
</dbReference>
<feature type="compositionally biased region" description="Pro residues" evidence="1">
    <location>
        <begin position="167"/>
        <end position="176"/>
    </location>
</feature>
<feature type="transmembrane region" description="Helical" evidence="2">
    <location>
        <begin position="110"/>
        <end position="133"/>
    </location>
</feature>
<gene>
    <name evidence="4" type="ORF">NSJP_0026</name>
</gene>
<keyword evidence="5" id="KW-1185">Reference proteome</keyword>
<feature type="domain" description="DUF2062" evidence="3">
    <location>
        <begin position="4"/>
        <end position="143"/>
    </location>
</feature>
<dbReference type="EMBL" id="LT828648">
    <property type="protein sequence ID" value="SLM46198.1"/>
    <property type="molecule type" value="Genomic_DNA"/>
</dbReference>
<dbReference type="KEGG" id="nja:NSJP_0026"/>
<proteinExistence type="predicted"/>
<evidence type="ECO:0000259" key="3">
    <source>
        <dbReference type="Pfam" id="PF09835"/>
    </source>
</evidence>
<dbReference type="AlphaFoldDB" id="A0A1W1HZL0"/>
<feature type="transmembrane region" description="Helical" evidence="2">
    <location>
        <begin position="43"/>
        <end position="64"/>
    </location>
</feature>
<dbReference type="Proteomes" id="UP000192042">
    <property type="component" value="Chromosome I"/>
</dbReference>
<feature type="region of interest" description="Disordered" evidence="1">
    <location>
        <begin position="148"/>
        <end position="176"/>
    </location>
</feature>
<accession>A0A1W1HZL0</accession>
<dbReference type="PANTHER" id="PTHR40547">
    <property type="entry name" value="SLL0298 PROTEIN"/>
    <property type="match status" value="1"/>
</dbReference>
<name>A0A1W1HZL0_9BACT</name>
<evidence type="ECO:0000256" key="2">
    <source>
        <dbReference type="SAM" id="Phobius"/>
    </source>
</evidence>
<keyword evidence="2" id="KW-0472">Membrane</keyword>
<evidence type="ECO:0000313" key="4">
    <source>
        <dbReference type="EMBL" id="SLM46198.1"/>
    </source>
</evidence>
<sequence length="176" mass="19436">MPRFRSLMRQLLHLQESPERTAMAFAIGVAIAFCPLYGLHMALVVFCTWAFGLNFVALMAGALVNNPWTIVPVLGATYWTGALILGRTEVPTFDWHDLSFMAVYQQVLPYAIPFLLGGTILSLAGALLAYPMAYRLISKYRRSSHPTEHRSIQQAAAQSPLGTSHPEPLPPRDPLG</sequence>
<evidence type="ECO:0000313" key="5">
    <source>
        <dbReference type="Proteomes" id="UP000192042"/>
    </source>
</evidence>
<keyword evidence="2" id="KW-0812">Transmembrane</keyword>
<dbReference type="PANTHER" id="PTHR40547:SF1">
    <property type="entry name" value="SLL0298 PROTEIN"/>
    <property type="match status" value="1"/>
</dbReference>
<dbReference type="InterPro" id="IPR018639">
    <property type="entry name" value="DUF2062"/>
</dbReference>
<organism evidence="4 5">
    <name type="scientific">Nitrospira japonica</name>
    <dbReference type="NCBI Taxonomy" id="1325564"/>
    <lineage>
        <taxon>Bacteria</taxon>
        <taxon>Pseudomonadati</taxon>
        <taxon>Nitrospirota</taxon>
        <taxon>Nitrospiria</taxon>
        <taxon>Nitrospirales</taxon>
        <taxon>Nitrospiraceae</taxon>
        <taxon>Nitrospira</taxon>
    </lineage>
</organism>
<dbReference type="OrthoDB" id="9794343at2"/>